<evidence type="ECO:0000259" key="1">
    <source>
        <dbReference type="Pfam" id="PF17107"/>
    </source>
</evidence>
<sequence>MDTLSMIASTIAIIQAISKTLRNAKSRLGQGPDPTNEEDAIILAIIKPCQEKAEKLKETFEKLRDKCESEGNPAL</sequence>
<dbReference type="EMBL" id="JAQGDS010000009">
    <property type="protein sequence ID" value="KAJ6258214.1"/>
    <property type="molecule type" value="Genomic_DNA"/>
</dbReference>
<dbReference type="InterPro" id="IPR031352">
    <property type="entry name" value="SesA"/>
</dbReference>
<evidence type="ECO:0000313" key="3">
    <source>
        <dbReference type="Proteomes" id="UP001221413"/>
    </source>
</evidence>
<dbReference type="Proteomes" id="UP001221413">
    <property type="component" value="Unassembled WGS sequence"/>
</dbReference>
<organism evidence="2 3">
    <name type="scientific">Drechslerella dactyloides</name>
    <name type="common">Nematode-trapping fungus</name>
    <name type="synonym">Arthrobotrys dactyloides</name>
    <dbReference type="NCBI Taxonomy" id="74499"/>
    <lineage>
        <taxon>Eukaryota</taxon>
        <taxon>Fungi</taxon>
        <taxon>Dikarya</taxon>
        <taxon>Ascomycota</taxon>
        <taxon>Pezizomycotina</taxon>
        <taxon>Orbiliomycetes</taxon>
        <taxon>Orbiliales</taxon>
        <taxon>Orbiliaceae</taxon>
        <taxon>Drechslerella</taxon>
    </lineage>
</organism>
<keyword evidence="3" id="KW-1185">Reference proteome</keyword>
<dbReference type="Pfam" id="PF17107">
    <property type="entry name" value="SesA"/>
    <property type="match status" value="1"/>
</dbReference>
<feature type="domain" description="NACHT-NTPase and P-loop NTPases N-terminal" evidence="1">
    <location>
        <begin position="15"/>
        <end position="66"/>
    </location>
</feature>
<evidence type="ECO:0000313" key="2">
    <source>
        <dbReference type="EMBL" id="KAJ6258214.1"/>
    </source>
</evidence>
<protein>
    <recommendedName>
        <fullName evidence="1">NACHT-NTPase and P-loop NTPases N-terminal domain-containing protein</fullName>
    </recommendedName>
</protein>
<accession>A0AAD6IUE0</accession>
<name>A0AAD6IUE0_DREDA</name>
<comment type="caution">
    <text evidence="2">The sequence shown here is derived from an EMBL/GenBank/DDBJ whole genome shotgun (WGS) entry which is preliminary data.</text>
</comment>
<dbReference type="AlphaFoldDB" id="A0AAD6IUE0"/>
<proteinExistence type="predicted"/>
<reference evidence="2" key="1">
    <citation type="submission" date="2023-01" db="EMBL/GenBank/DDBJ databases">
        <title>The chitinases involved in constricting ring structure development in the nematode-trapping fungus Drechslerella dactyloides.</title>
        <authorList>
            <person name="Wang R."/>
            <person name="Zhang L."/>
            <person name="Tang P."/>
            <person name="Li S."/>
            <person name="Liang L."/>
        </authorList>
    </citation>
    <scope>NUCLEOTIDE SEQUENCE</scope>
    <source>
        <strain evidence="2">YMF1.00031</strain>
    </source>
</reference>
<gene>
    <name evidence="2" type="ORF">Dda_7133</name>
</gene>